<evidence type="ECO:0000256" key="1">
    <source>
        <dbReference type="SAM" id="Phobius"/>
    </source>
</evidence>
<proteinExistence type="predicted"/>
<feature type="transmembrane region" description="Helical" evidence="1">
    <location>
        <begin position="75"/>
        <end position="93"/>
    </location>
</feature>
<feature type="transmembrane region" description="Helical" evidence="1">
    <location>
        <begin position="160"/>
        <end position="180"/>
    </location>
</feature>
<protein>
    <recommendedName>
        <fullName evidence="2">Histidine kinase/HSP90-like ATPase domain-containing protein</fullName>
    </recommendedName>
</protein>
<dbReference type="SUPFAM" id="SSF55874">
    <property type="entry name" value="ATPase domain of HSP90 chaperone/DNA topoisomerase II/histidine kinase"/>
    <property type="match status" value="1"/>
</dbReference>
<keyword evidence="4" id="KW-1185">Reference proteome</keyword>
<dbReference type="eggNOG" id="COG4585">
    <property type="taxonomic scope" value="Bacteria"/>
</dbReference>
<dbReference type="OrthoDB" id="144293at2"/>
<evidence type="ECO:0000313" key="4">
    <source>
        <dbReference type="Proteomes" id="UP000183315"/>
    </source>
</evidence>
<evidence type="ECO:0000259" key="2">
    <source>
        <dbReference type="Pfam" id="PF02518"/>
    </source>
</evidence>
<feature type="domain" description="Histidine kinase/HSP90-like ATPase" evidence="2">
    <location>
        <begin position="299"/>
        <end position="386"/>
    </location>
</feature>
<dbReference type="RefSeq" id="WP_052405966.1">
    <property type="nucleotide sequence ID" value="NZ_BBLU01000014.1"/>
</dbReference>
<name>A0A1H7A5Q7_9MICO</name>
<reference evidence="4" key="1">
    <citation type="submission" date="2016-10" db="EMBL/GenBank/DDBJ databases">
        <authorList>
            <person name="Varghese N."/>
        </authorList>
    </citation>
    <scope>NUCLEOTIDE SEQUENCE [LARGE SCALE GENOMIC DNA]</scope>
    <source>
        <strain evidence="4">DSM 24868</strain>
    </source>
</reference>
<dbReference type="Gene3D" id="3.30.565.10">
    <property type="entry name" value="Histidine kinase-like ATPase, C-terminal domain"/>
    <property type="match status" value="1"/>
</dbReference>
<keyword evidence="1" id="KW-0472">Membrane</keyword>
<evidence type="ECO:0000313" key="3">
    <source>
        <dbReference type="EMBL" id="SEJ61009.1"/>
    </source>
</evidence>
<dbReference type="InterPro" id="IPR003594">
    <property type="entry name" value="HATPase_dom"/>
</dbReference>
<keyword evidence="1" id="KW-0812">Transmembrane</keyword>
<keyword evidence="1" id="KW-1133">Transmembrane helix</keyword>
<dbReference type="Pfam" id="PF02518">
    <property type="entry name" value="HATPase_c"/>
    <property type="match status" value="1"/>
</dbReference>
<gene>
    <name evidence="3" type="ORF">SAMN05421637_2384</name>
</gene>
<dbReference type="AlphaFoldDB" id="A0A1H7A5Q7"/>
<dbReference type="Proteomes" id="UP000183315">
    <property type="component" value="Unassembled WGS sequence"/>
</dbReference>
<sequence length="389" mass="40660">MTGARPARERLQRTLLGALGVGALIFGALLATGDSGWITQVDQLRAPFGVLTVLIGIVVPTAYVVLARVLPIRPLLALAGTTSMAFLGVQLLWPMMMHEPFLANDGTPWIQGVTAVHATAAAISWPRIVGWAYPLAQGPIVAFTQIRVRDDAALEATLDGLGAIIFCLIVCGISIAVISAGDRQDAAAAHAREQAALEASRRTREAEQSRINAIVHDDVMSVLLAASRPSPPAQLAEQARHAIASVESLASGRTETRDYDPEEFIAVVRSTAAVIDSAVPVRYSVEGEQPMPAGVVAAFAEATAEALRNALGHGGDASAPRVECDVDDGSARVVIADSGTGFAASRISPRRLGIRVSILERMRAVTGGDADVTSTPGAGTTVTLSWSRA</sequence>
<dbReference type="EMBL" id="FNZI01000006">
    <property type="protein sequence ID" value="SEJ61009.1"/>
    <property type="molecule type" value="Genomic_DNA"/>
</dbReference>
<organism evidence="3 4">
    <name type="scientific">Demequina mangrovi</name>
    <dbReference type="NCBI Taxonomy" id="1043493"/>
    <lineage>
        <taxon>Bacteria</taxon>
        <taxon>Bacillati</taxon>
        <taxon>Actinomycetota</taxon>
        <taxon>Actinomycetes</taxon>
        <taxon>Micrococcales</taxon>
        <taxon>Demequinaceae</taxon>
        <taxon>Demequina</taxon>
    </lineage>
</organism>
<accession>A0A1H7A5Q7</accession>
<dbReference type="InterPro" id="IPR036890">
    <property type="entry name" value="HATPase_C_sf"/>
</dbReference>
<dbReference type="STRING" id="1043493.SAMN05421637_2384"/>
<feature type="transmembrane region" description="Helical" evidence="1">
    <location>
        <begin position="47"/>
        <end position="66"/>
    </location>
</feature>